<name>A0A6B2LS17_9EUKA</name>
<dbReference type="CDD" id="cd15841">
    <property type="entry name" value="SNARE_Qc"/>
    <property type="match status" value="1"/>
</dbReference>
<dbReference type="EMBL" id="GIBP01010953">
    <property type="protein sequence ID" value="NDV39922.1"/>
    <property type="molecule type" value="Transcribed_RNA"/>
</dbReference>
<proteinExistence type="predicted"/>
<dbReference type="PROSITE" id="PS50192">
    <property type="entry name" value="T_SNARE"/>
    <property type="match status" value="1"/>
</dbReference>
<evidence type="ECO:0000256" key="1">
    <source>
        <dbReference type="SAM" id="Phobius"/>
    </source>
</evidence>
<organism evidence="3">
    <name type="scientific">Arcella intermedia</name>
    <dbReference type="NCBI Taxonomy" id="1963864"/>
    <lineage>
        <taxon>Eukaryota</taxon>
        <taxon>Amoebozoa</taxon>
        <taxon>Tubulinea</taxon>
        <taxon>Elardia</taxon>
        <taxon>Arcellinida</taxon>
        <taxon>Sphaerothecina</taxon>
        <taxon>Arcellidae</taxon>
        <taxon>Arcella</taxon>
    </lineage>
</organism>
<evidence type="ECO:0000313" key="3">
    <source>
        <dbReference type="EMBL" id="NDV39922.1"/>
    </source>
</evidence>
<feature type="transmembrane region" description="Helical" evidence="1">
    <location>
        <begin position="93"/>
        <end position="112"/>
    </location>
</feature>
<dbReference type="SMART" id="SM00397">
    <property type="entry name" value="t_SNARE"/>
    <property type="match status" value="1"/>
</dbReference>
<dbReference type="SUPFAM" id="SSF58038">
    <property type="entry name" value="SNARE fusion complex"/>
    <property type="match status" value="1"/>
</dbReference>
<feature type="domain" description="T-SNARE coiled-coil homology" evidence="2">
    <location>
        <begin position="22"/>
        <end position="84"/>
    </location>
</feature>
<dbReference type="Pfam" id="PF05739">
    <property type="entry name" value="SNARE"/>
    <property type="match status" value="1"/>
</dbReference>
<evidence type="ECO:0000259" key="2">
    <source>
        <dbReference type="PROSITE" id="PS50192"/>
    </source>
</evidence>
<keyword evidence="1" id="KW-0472">Membrane</keyword>
<dbReference type="InterPro" id="IPR000727">
    <property type="entry name" value="T_SNARE_dom"/>
</dbReference>
<dbReference type="Gene3D" id="1.20.5.110">
    <property type="match status" value="1"/>
</dbReference>
<dbReference type="AlphaFoldDB" id="A0A6B2LS17"/>
<accession>A0A6B2LS17</accession>
<sequence length="115" mass="12807">MGYVEDDEFAGKSNKQILQIREEKMKDQDVTVDLLLHSVKRQQGIAVAIGEETDHQIGLLDELDDKVGKQSVKIKNTTKRVDKVEQKSSTTCLWITICLLLLALIGVVVAAVETK</sequence>
<reference evidence="3" key="1">
    <citation type="journal article" date="2020" name="J. Eukaryot. Microbiol.">
        <title>De novo Sequencing, Assembly and Annotation of the Transcriptome for the Free-Living Testate Amoeba Arcella intermedia.</title>
        <authorList>
            <person name="Ribeiro G.M."/>
            <person name="Porfirio-Sousa A.L."/>
            <person name="Maurer-Alcala X.X."/>
            <person name="Katz L.A."/>
            <person name="Lahr D.J.G."/>
        </authorList>
    </citation>
    <scope>NUCLEOTIDE SEQUENCE</scope>
</reference>
<protein>
    <recommendedName>
        <fullName evidence="2">t-SNARE coiled-coil homology domain-containing protein</fullName>
    </recommendedName>
</protein>
<keyword evidence="1" id="KW-1133">Transmembrane helix</keyword>
<keyword evidence="1" id="KW-0812">Transmembrane</keyword>